<dbReference type="Pfam" id="PF06508">
    <property type="entry name" value="QueC"/>
    <property type="match status" value="1"/>
</dbReference>
<dbReference type="AlphaFoldDB" id="A0A371AXK2"/>
<evidence type="ECO:0000256" key="10">
    <source>
        <dbReference type="ARBA" id="ARBA00047890"/>
    </source>
</evidence>
<dbReference type="GO" id="GO:0008270">
    <property type="term" value="F:zinc ion binding"/>
    <property type="evidence" value="ECO:0007669"/>
    <property type="project" value="UniProtKB-UniRule"/>
</dbReference>
<reference evidence="16 17" key="1">
    <citation type="submission" date="2018-07" db="EMBL/GenBank/DDBJ databases">
        <title>Anaerosacharophilus polymeroproducens gen. nov. sp. nov., an anaerobic bacterium isolated from salt field.</title>
        <authorList>
            <person name="Kim W."/>
            <person name="Yang S.-H."/>
            <person name="Oh J."/>
            <person name="Lee J.-H."/>
            <person name="Kwon K.K."/>
        </authorList>
    </citation>
    <scope>NUCLEOTIDE SEQUENCE [LARGE SCALE GENOMIC DNA]</scope>
    <source>
        <strain evidence="16 17">MCWD5</strain>
    </source>
</reference>
<keyword evidence="5 15" id="KW-0671">Queuosine biosynthesis</keyword>
<dbReference type="PANTHER" id="PTHR42914">
    <property type="entry name" value="7-CYANO-7-DEAZAGUANINE SYNTHASE"/>
    <property type="match status" value="1"/>
</dbReference>
<keyword evidence="17" id="KW-1185">Reference proteome</keyword>
<evidence type="ECO:0000256" key="2">
    <source>
        <dbReference type="ARBA" id="ARBA00022598"/>
    </source>
</evidence>
<keyword evidence="6 15" id="KW-0862">Zinc</keyword>
<comment type="similarity">
    <text evidence="8 15">Belongs to the QueC family.</text>
</comment>
<evidence type="ECO:0000256" key="1">
    <source>
        <dbReference type="ARBA" id="ARBA00005061"/>
    </source>
</evidence>
<feature type="binding site" evidence="15">
    <location>
        <begin position="12"/>
        <end position="22"/>
    </location>
    <ligand>
        <name>ATP</name>
        <dbReference type="ChEBI" id="CHEBI:30616"/>
    </ligand>
</feature>
<keyword evidence="2 15" id="KW-0436">Ligase</keyword>
<feature type="binding site" evidence="15">
    <location>
        <position position="199"/>
    </location>
    <ligand>
        <name>Zn(2+)</name>
        <dbReference type="ChEBI" id="CHEBI:29105"/>
    </ligand>
</feature>
<dbReference type="PANTHER" id="PTHR42914:SF1">
    <property type="entry name" value="7-CYANO-7-DEAZAGUANINE SYNTHASE"/>
    <property type="match status" value="1"/>
</dbReference>
<dbReference type="InterPro" id="IPR014729">
    <property type="entry name" value="Rossmann-like_a/b/a_fold"/>
</dbReference>
<dbReference type="NCBIfam" id="TIGR00364">
    <property type="entry name" value="7-cyano-7-deazaguanine synthase QueC"/>
    <property type="match status" value="1"/>
</dbReference>
<dbReference type="OrthoDB" id="9789567at2"/>
<dbReference type="Gene3D" id="3.40.50.620">
    <property type="entry name" value="HUPs"/>
    <property type="match status" value="1"/>
</dbReference>
<evidence type="ECO:0000256" key="5">
    <source>
        <dbReference type="ARBA" id="ARBA00022785"/>
    </source>
</evidence>
<evidence type="ECO:0000256" key="13">
    <source>
        <dbReference type="ARBA" id="ARBA00080406"/>
    </source>
</evidence>
<evidence type="ECO:0000313" key="16">
    <source>
        <dbReference type="EMBL" id="RDU24287.1"/>
    </source>
</evidence>
<evidence type="ECO:0000256" key="9">
    <source>
        <dbReference type="ARBA" id="ARBA00039149"/>
    </source>
</evidence>
<keyword evidence="7 15" id="KW-0067">ATP-binding</keyword>
<feature type="binding site" evidence="15">
    <location>
        <position position="205"/>
    </location>
    <ligand>
        <name>Zn(2+)</name>
        <dbReference type="ChEBI" id="CHEBI:29105"/>
    </ligand>
</feature>
<comment type="subunit">
    <text evidence="15">Homodimer.</text>
</comment>
<protein>
    <recommendedName>
        <fullName evidence="11 15">7-cyano-7-deazaguanine synthase</fullName>
        <ecNumber evidence="9 15">6.3.4.20</ecNumber>
    </recommendedName>
    <alternativeName>
        <fullName evidence="14 15">7-cyano-7-carbaguanine synthase</fullName>
    </alternativeName>
    <alternativeName>
        <fullName evidence="13 15">PreQ(0) synthase</fullName>
    </alternativeName>
    <alternativeName>
        <fullName evidence="12 15">Queuosine biosynthesis protein QueC</fullName>
    </alternativeName>
</protein>
<name>A0A371AXK2_9FIRM</name>
<gene>
    <name evidence="15 16" type="primary">queC</name>
    <name evidence="16" type="ORF">DWV06_04750</name>
</gene>
<dbReference type="GO" id="GO:0005524">
    <property type="term" value="F:ATP binding"/>
    <property type="evidence" value="ECO:0007669"/>
    <property type="project" value="UniProtKB-UniRule"/>
</dbReference>
<dbReference type="RefSeq" id="WP_115481031.1">
    <property type="nucleotide sequence ID" value="NZ_QRCT01000013.1"/>
</dbReference>
<dbReference type="HAMAP" id="MF_01633">
    <property type="entry name" value="QueC"/>
    <property type="match status" value="1"/>
</dbReference>
<evidence type="ECO:0000256" key="8">
    <source>
        <dbReference type="ARBA" id="ARBA00037993"/>
    </source>
</evidence>
<dbReference type="Proteomes" id="UP000255036">
    <property type="component" value="Unassembled WGS sequence"/>
</dbReference>
<comment type="cofactor">
    <cofactor evidence="15">
        <name>Zn(2+)</name>
        <dbReference type="ChEBI" id="CHEBI:29105"/>
    </cofactor>
    <text evidence="15">Binds 1 zinc ion per subunit.</text>
</comment>
<feature type="binding site" evidence="15">
    <location>
        <position position="202"/>
    </location>
    <ligand>
        <name>Zn(2+)</name>
        <dbReference type="ChEBI" id="CHEBI:29105"/>
    </ligand>
</feature>
<dbReference type="PIRSF" id="PIRSF006293">
    <property type="entry name" value="ExsB"/>
    <property type="match status" value="1"/>
</dbReference>
<evidence type="ECO:0000256" key="15">
    <source>
        <dbReference type="HAMAP-Rule" id="MF_01633"/>
    </source>
</evidence>
<organism evidence="16 17">
    <name type="scientific">Anaerosacchariphilus polymeriproducens</name>
    <dbReference type="NCBI Taxonomy" id="1812858"/>
    <lineage>
        <taxon>Bacteria</taxon>
        <taxon>Bacillati</taxon>
        <taxon>Bacillota</taxon>
        <taxon>Clostridia</taxon>
        <taxon>Lachnospirales</taxon>
        <taxon>Lachnospiraceae</taxon>
        <taxon>Anaerosacchariphilus</taxon>
    </lineage>
</organism>
<evidence type="ECO:0000256" key="6">
    <source>
        <dbReference type="ARBA" id="ARBA00022833"/>
    </source>
</evidence>
<evidence type="ECO:0000256" key="7">
    <source>
        <dbReference type="ARBA" id="ARBA00022840"/>
    </source>
</evidence>
<keyword evidence="4 15" id="KW-0547">Nucleotide-binding</keyword>
<evidence type="ECO:0000313" key="17">
    <source>
        <dbReference type="Proteomes" id="UP000255036"/>
    </source>
</evidence>
<dbReference type="FunFam" id="3.40.50.620:FF:000017">
    <property type="entry name" value="7-cyano-7-deazaguanine synthase"/>
    <property type="match status" value="1"/>
</dbReference>
<evidence type="ECO:0000256" key="14">
    <source>
        <dbReference type="ARBA" id="ARBA00080941"/>
    </source>
</evidence>
<dbReference type="SUPFAM" id="SSF52402">
    <property type="entry name" value="Adenine nucleotide alpha hydrolases-like"/>
    <property type="match status" value="1"/>
</dbReference>
<accession>A0A371AXK2</accession>
<proteinExistence type="inferred from homology"/>
<comment type="caution">
    <text evidence="16">The sequence shown here is derived from an EMBL/GenBank/DDBJ whole genome shotgun (WGS) entry which is preliminary data.</text>
</comment>
<comment type="catalytic activity">
    <reaction evidence="10 15">
        <text>7-carboxy-7-carbaguanine + NH4(+) + 2 ATP = 7-cyano-7-carbaguanine + 2 AMP + 2 diphosphate + 2 H(+)</text>
        <dbReference type="Rhea" id="RHEA:27982"/>
        <dbReference type="ChEBI" id="CHEBI:15378"/>
        <dbReference type="ChEBI" id="CHEBI:28938"/>
        <dbReference type="ChEBI" id="CHEBI:30616"/>
        <dbReference type="ChEBI" id="CHEBI:33019"/>
        <dbReference type="ChEBI" id="CHEBI:45075"/>
        <dbReference type="ChEBI" id="CHEBI:61036"/>
        <dbReference type="ChEBI" id="CHEBI:456215"/>
        <dbReference type="EC" id="6.3.4.20"/>
    </reaction>
</comment>
<sequence length="223" mass="25208">MSVEQESAIVIFSGGQDSTTCLFWAKKKFKDVIAISFDYGQRHKLELECASDICKKYGIEHHILDMGLLNQLAPNSLTRDTIKVDEKAPKEGTPNTFVDGRNLLFLTFGAIFAKQRKIRHLVTGVSQSDYSGYPDCRDIFIKSLNVTLELSMEYPFVIHTPLMWIDKEQTWELAYDLGVFDIIKEETLTCYNGIKGAGCGSCPACTLRKNGLEAFEQNKQREC</sequence>
<dbReference type="GO" id="GO:0008616">
    <property type="term" value="P:tRNA queuosine(34) biosynthetic process"/>
    <property type="evidence" value="ECO:0007669"/>
    <property type="project" value="UniProtKB-UniRule"/>
</dbReference>
<evidence type="ECO:0000256" key="12">
    <source>
        <dbReference type="ARBA" id="ARBA00076159"/>
    </source>
</evidence>
<dbReference type="EC" id="6.3.4.20" evidence="9 15"/>
<evidence type="ECO:0000256" key="11">
    <source>
        <dbReference type="ARBA" id="ARBA00069440"/>
    </source>
</evidence>
<comment type="function">
    <text evidence="15">Catalyzes the ATP-dependent conversion of 7-carboxy-7-deazaguanine (CDG) to 7-cyano-7-deazaguanine (preQ(0)).</text>
</comment>
<dbReference type="EMBL" id="QRCT01000013">
    <property type="protein sequence ID" value="RDU24287.1"/>
    <property type="molecule type" value="Genomic_DNA"/>
</dbReference>
<dbReference type="CDD" id="cd01995">
    <property type="entry name" value="QueC-like"/>
    <property type="match status" value="1"/>
</dbReference>
<dbReference type="UniPathway" id="UPA00391"/>
<comment type="pathway">
    <text evidence="1 15">Purine metabolism; 7-cyano-7-deazaguanine biosynthesis.</text>
</comment>
<evidence type="ECO:0000256" key="4">
    <source>
        <dbReference type="ARBA" id="ARBA00022741"/>
    </source>
</evidence>
<keyword evidence="3 15" id="KW-0479">Metal-binding</keyword>
<evidence type="ECO:0000256" key="3">
    <source>
        <dbReference type="ARBA" id="ARBA00022723"/>
    </source>
</evidence>
<feature type="binding site" evidence="15">
    <location>
        <position position="190"/>
    </location>
    <ligand>
        <name>Zn(2+)</name>
        <dbReference type="ChEBI" id="CHEBI:29105"/>
    </ligand>
</feature>
<dbReference type="GO" id="GO:0016879">
    <property type="term" value="F:ligase activity, forming carbon-nitrogen bonds"/>
    <property type="evidence" value="ECO:0007669"/>
    <property type="project" value="UniProtKB-UniRule"/>
</dbReference>
<dbReference type="InterPro" id="IPR018317">
    <property type="entry name" value="QueC"/>
</dbReference>